<keyword evidence="2" id="KW-0560">Oxidoreductase</keyword>
<keyword evidence="2" id="KW-0503">Monooxygenase</keyword>
<dbReference type="Proteomes" id="UP001069802">
    <property type="component" value="Unassembled WGS sequence"/>
</dbReference>
<dbReference type="RefSeq" id="WP_269423596.1">
    <property type="nucleotide sequence ID" value="NZ_JAPWGY010000003.1"/>
</dbReference>
<evidence type="ECO:0000313" key="3">
    <source>
        <dbReference type="Proteomes" id="UP001069802"/>
    </source>
</evidence>
<reference evidence="2" key="1">
    <citation type="submission" date="2022-12" db="EMBL/GenBank/DDBJ databases">
        <title>Bacterial isolates from different developmental stages of Nematostella vectensis.</title>
        <authorList>
            <person name="Fraune S."/>
        </authorList>
    </citation>
    <scope>NUCLEOTIDE SEQUENCE</scope>
    <source>
        <strain evidence="2">G21630-S1</strain>
    </source>
</reference>
<dbReference type="Gene3D" id="3.30.70.100">
    <property type="match status" value="1"/>
</dbReference>
<gene>
    <name evidence="2" type="ORF">O4H49_11700</name>
</gene>
<organism evidence="2 3">
    <name type="scientific">Kiloniella laminariae</name>
    <dbReference type="NCBI Taxonomy" id="454162"/>
    <lineage>
        <taxon>Bacteria</taxon>
        <taxon>Pseudomonadati</taxon>
        <taxon>Pseudomonadota</taxon>
        <taxon>Alphaproteobacteria</taxon>
        <taxon>Rhodospirillales</taxon>
        <taxon>Kiloniellaceae</taxon>
        <taxon>Kiloniella</taxon>
    </lineage>
</organism>
<dbReference type="InterPro" id="IPR011008">
    <property type="entry name" value="Dimeric_a/b-barrel"/>
</dbReference>
<keyword evidence="3" id="KW-1185">Reference proteome</keyword>
<evidence type="ECO:0000259" key="1">
    <source>
        <dbReference type="PROSITE" id="PS51725"/>
    </source>
</evidence>
<dbReference type="Pfam" id="PF03992">
    <property type="entry name" value="ABM"/>
    <property type="match status" value="1"/>
</dbReference>
<dbReference type="PROSITE" id="PS51725">
    <property type="entry name" value="ABM"/>
    <property type="match status" value="1"/>
</dbReference>
<accession>A0ABT4LM41</accession>
<evidence type="ECO:0000313" key="2">
    <source>
        <dbReference type="EMBL" id="MCZ4281446.1"/>
    </source>
</evidence>
<name>A0ABT4LM41_9PROT</name>
<sequence length="101" mass="11440">MLWISAGIEVQDHAEIERARTELEKLVAATQHEPDCFKFEILQNIEKPQCFTLWECWADADALKAHFETTHTKAYLALGLTEVNYIERLESCAGGAMEQAA</sequence>
<dbReference type="SUPFAM" id="SSF54909">
    <property type="entry name" value="Dimeric alpha+beta barrel"/>
    <property type="match status" value="1"/>
</dbReference>
<dbReference type="GO" id="GO:0004497">
    <property type="term" value="F:monooxygenase activity"/>
    <property type="evidence" value="ECO:0007669"/>
    <property type="project" value="UniProtKB-KW"/>
</dbReference>
<dbReference type="InterPro" id="IPR007138">
    <property type="entry name" value="ABM_dom"/>
</dbReference>
<proteinExistence type="predicted"/>
<protein>
    <submittedName>
        <fullName evidence="2">Antibiotic biosynthesis monooxygenase</fullName>
    </submittedName>
</protein>
<comment type="caution">
    <text evidence="2">The sequence shown here is derived from an EMBL/GenBank/DDBJ whole genome shotgun (WGS) entry which is preliminary data.</text>
</comment>
<dbReference type="EMBL" id="JAPWGY010000003">
    <property type="protein sequence ID" value="MCZ4281446.1"/>
    <property type="molecule type" value="Genomic_DNA"/>
</dbReference>
<feature type="domain" description="ABM" evidence="1">
    <location>
        <begin position="2"/>
        <end position="93"/>
    </location>
</feature>